<dbReference type="FunFam" id="3.40.50.970:FF:000022">
    <property type="entry name" value="2-oxoglutarate ferredoxin oxidoreductase alpha subunit"/>
    <property type="match status" value="1"/>
</dbReference>
<evidence type="ECO:0000259" key="4">
    <source>
        <dbReference type="Pfam" id="PF01855"/>
    </source>
</evidence>
<evidence type="ECO:0000313" key="6">
    <source>
        <dbReference type="EMBL" id="PLX61929.1"/>
    </source>
</evidence>
<keyword evidence="1" id="KW-0560">Oxidoreductase</keyword>
<keyword evidence="2" id="KW-0786">Thiamine pyrophosphate</keyword>
<gene>
    <name evidence="6" type="ORF">C0630_07905</name>
</gene>
<dbReference type="InterPro" id="IPR002869">
    <property type="entry name" value="Pyrv_flavodox_OxRed_cen"/>
</dbReference>
<dbReference type="InterPro" id="IPR050722">
    <property type="entry name" value="Pyruvate:ferred/Flavod_OxRd"/>
</dbReference>
<name>A0A2N6CXB1_9GAMM</name>
<dbReference type="EMBL" id="PKUN01000009">
    <property type="protein sequence ID" value="PLX61929.1"/>
    <property type="molecule type" value="Genomic_DNA"/>
</dbReference>
<dbReference type="AlphaFoldDB" id="A0A2N6CXB1"/>
<dbReference type="NCBIfam" id="TIGR03710">
    <property type="entry name" value="OAFO_sf"/>
    <property type="match status" value="1"/>
</dbReference>
<dbReference type="InterPro" id="IPR022367">
    <property type="entry name" value="2-oxoacid/accept_OxRdtase_asu"/>
</dbReference>
<dbReference type="SUPFAM" id="SSF52922">
    <property type="entry name" value="TK C-terminal domain-like"/>
    <property type="match status" value="1"/>
</dbReference>
<feature type="domain" description="Transketolase C-terminal" evidence="5">
    <location>
        <begin position="479"/>
        <end position="542"/>
    </location>
</feature>
<proteinExistence type="predicted"/>
<dbReference type="Gene3D" id="3.40.50.970">
    <property type="match status" value="1"/>
</dbReference>
<feature type="domain" description="Pyruvate flavodoxin/ferredoxin oxidoreductase pyrimidine binding" evidence="4">
    <location>
        <begin position="226"/>
        <end position="460"/>
    </location>
</feature>
<dbReference type="Pfam" id="PF01558">
    <property type="entry name" value="POR"/>
    <property type="match status" value="1"/>
</dbReference>
<dbReference type="GO" id="GO:0006979">
    <property type="term" value="P:response to oxidative stress"/>
    <property type="evidence" value="ECO:0007669"/>
    <property type="project" value="TreeGrafter"/>
</dbReference>
<protein>
    <submittedName>
        <fullName evidence="6">2-oxoglutarate synthase</fullName>
    </submittedName>
</protein>
<accession>A0A2N6CXB1</accession>
<dbReference type="PANTHER" id="PTHR32154">
    <property type="entry name" value="PYRUVATE-FLAVODOXIN OXIDOREDUCTASE-RELATED"/>
    <property type="match status" value="1"/>
</dbReference>
<dbReference type="CDD" id="cd07034">
    <property type="entry name" value="TPP_PYR_PFOR_IOR-alpha_like"/>
    <property type="match status" value="1"/>
</dbReference>
<dbReference type="InterPro" id="IPR033248">
    <property type="entry name" value="Transketolase_C"/>
</dbReference>
<dbReference type="PANTHER" id="PTHR32154:SF20">
    <property type="entry name" value="2-OXOGLUTARATE OXIDOREDUCTASE SUBUNIT KORA"/>
    <property type="match status" value="1"/>
</dbReference>
<comment type="caution">
    <text evidence="6">The sequence shown here is derived from an EMBL/GenBank/DDBJ whole genome shotgun (WGS) entry which is preliminary data.</text>
</comment>
<dbReference type="InterPro" id="IPR019752">
    <property type="entry name" value="Pyrv/ketoisovalerate_OxRed_cat"/>
</dbReference>
<dbReference type="GO" id="GO:0016903">
    <property type="term" value="F:oxidoreductase activity, acting on the aldehyde or oxo group of donors"/>
    <property type="evidence" value="ECO:0007669"/>
    <property type="project" value="InterPro"/>
</dbReference>
<dbReference type="Pfam" id="PF01855">
    <property type="entry name" value="POR_N"/>
    <property type="match status" value="1"/>
</dbReference>
<evidence type="ECO:0000256" key="1">
    <source>
        <dbReference type="ARBA" id="ARBA00023002"/>
    </source>
</evidence>
<dbReference type="SUPFAM" id="SSF52518">
    <property type="entry name" value="Thiamin diphosphate-binding fold (THDP-binding)"/>
    <property type="match status" value="1"/>
</dbReference>
<evidence type="ECO:0000259" key="3">
    <source>
        <dbReference type="Pfam" id="PF01558"/>
    </source>
</evidence>
<dbReference type="Gene3D" id="3.40.50.920">
    <property type="match status" value="1"/>
</dbReference>
<dbReference type="Pfam" id="PF02780">
    <property type="entry name" value="Transketolase_C"/>
    <property type="match status" value="1"/>
</dbReference>
<dbReference type="InterPro" id="IPR002880">
    <property type="entry name" value="Pyrv_Fd/Flavodoxin_OxRdtase_N"/>
</dbReference>
<dbReference type="InterPro" id="IPR009014">
    <property type="entry name" value="Transketo_C/PFOR_II"/>
</dbReference>
<organism evidence="6 7">
    <name type="scientific">Sedimenticola selenatireducens</name>
    <dbReference type="NCBI Taxonomy" id="191960"/>
    <lineage>
        <taxon>Bacteria</taxon>
        <taxon>Pseudomonadati</taxon>
        <taxon>Pseudomonadota</taxon>
        <taxon>Gammaproteobacteria</taxon>
        <taxon>Chromatiales</taxon>
        <taxon>Sedimenticolaceae</taxon>
        <taxon>Sedimenticola</taxon>
    </lineage>
</organism>
<dbReference type="SUPFAM" id="SSF53323">
    <property type="entry name" value="Pyruvate-ferredoxin oxidoreductase, PFOR, domain III"/>
    <property type="match status" value="1"/>
</dbReference>
<reference evidence="6 7" key="1">
    <citation type="submission" date="2017-11" db="EMBL/GenBank/DDBJ databases">
        <title>Genome-resolved metagenomics identifies genetic mobility, metabolic interactions, and unexpected diversity in perchlorate-reducing communities.</title>
        <authorList>
            <person name="Barnum T.P."/>
            <person name="Figueroa I.A."/>
            <person name="Carlstrom C.I."/>
            <person name="Lucas L.N."/>
            <person name="Engelbrektson A.L."/>
            <person name="Coates J.D."/>
        </authorList>
    </citation>
    <scope>NUCLEOTIDE SEQUENCE [LARGE SCALE GENOMIC DNA]</scope>
    <source>
        <strain evidence="6">BM301</strain>
    </source>
</reference>
<dbReference type="STRING" id="1111735.GCA_000428045_01866"/>
<dbReference type="RefSeq" id="WP_273438706.1">
    <property type="nucleotide sequence ID" value="NZ_PKUN01000009.1"/>
</dbReference>
<dbReference type="Proteomes" id="UP000235015">
    <property type="component" value="Unassembled WGS sequence"/>
</dbReference>
<dbReference type="InterPro" id="IPR029061">
    <property type="entry name" value="THDP-binding"/>
</dbReference>
<evidence type="ECO:0000256" key="2">
    <source>
        <dbReference type="ARBA" id="ARBA00023052"/>
    </source>
</evidence>
<sequence length="587" mass="61912">MNNSASTETAKGSSTGAPRSLSIAMLGSGGSGVMTAGQQLLDAAGQAGWYGMMTRSSGPQIRGGEAAALLRLSPQPVETHKGRFDILLAIDWLNADRFVGEIILDSNSIVIGDVGGQVPDAISNMGGRYVELPLSELAKGITGGRPNMVALGALAQLINLPVDALEKVLTKSLSKKGEAAIEASMSGVRAGIEQASAIPDIPEFRIEANSQVERWSITGNEAAGLGAIRGGVRFVAAYPITPGTEILEWLAPNLKKVGGVLVQAEDELASINQLIGGSFGGTPSLTATSGPGLALMIESIGLAVASETPVVVVDVMRGGPSTGIPTKSEQSDLNIALYGLHGDAPHIVVAPMSIGDCLFTTQWATHLAETLQTASIVLSDQSLGQTRALIDRPADIAFVSGGRKITSKAEDFRRYVVNESGVSPMSIPGTPGCQYTADGLEHPPTGTPSSRAEDHIQQLNKRKRKLDQFDYGDHWAKIEGKGDMAVLTWGSSTGPVSEAIDMLAAEGHKVRLISMRLLSPTQPERLAAALAGVQRTLVVEQCHGAQFYHYLRAHYDLPCELRSMAVPGPLMIRPDDVYSELKAWEND</sequence>
<dbReference type="Gene3D" id="3.40.920.10">
    <property type="entry name" value="Pyruvate-ferredoxin oxidoreductase, PFOR, domain III"/>
    <property type="match status" value="1"/>
</dbReference>
<feature type="domain" description="Pyruvate/ketoisovalerate oxidoreductase catalytic" evidence="3">
    <location>
        <begin position="29"/>
        <end position="193"/>
    </location>
</feature>
<evidence type="ECO:0000313" key="7">
    <source>
        <dbReference type="Proteomes" id="UP000235015"/>
    </source>
</evidence>
<evidence type="ECO:0000259" key="5">
    <source>
        <dbReference type="Pfam" id="PF02780"/>
    </source>
</evidence>